<evidence type="ECO:0000256" key="5">
    <source>
        <dbReference type="ARBA" id="ARBA00022989"/>
    </source>
</evidence>
<dbReference type="Gene3D" id="1.20.1250.20">
    <property type="entry name" value="MFS general substrate transporter like domains"/>
    <property type="match status" value="1"/>
</dbReference>
<feature type="transmembrane region" description="Helical" evidence="8">
    <location>
        <begin position="228"/>
        <end position="249"/>
    </location>
</feature>
<feature type="transmembrane region" description="Helical" evidence="8">
    <location>
        <begin position="169"/>
        <end position="191"/>
    </location>
</feature>
<dbReference type="InterPro" id="IPR020846">
    <property type="entry name" value="MFS_dom"/>
</dbReference>
<dbReference type="RefSeq" id="WP_184951698.1">
    <property type="nucleotide sequence ID" value="NZ_BOMC01000089.1"/>
</dbReference>
<dbReference type="PANTHER" id="PTHR42718">
    <property type="entry name" value="MAJOR FACILITATOR SUPERFAMILY MULTIDRUG TRANSPORTER MFSC"/>
    <property type="match status" value="1"/>
</dbReference>
<feature type="region of interest" description="Disordered" evidence="7">
    <location>
        <begin position="498"/>
        <end position="522"/>
    </location>
</feature>
<evidence type="ECO:0000313" key="11">
    <source>
        <dbReference type="Proteomes" id="UP000542742"/>
    </source>
</evidence>
<feature type="transmembrane region" description="Helical" evidence="8">
    <location>
        <begin position="472"/>
        <end position="492"/>
    </location>
</feature>
<dbReference type="Gene3D" id="1.20.1720.10">
    <property type="entry name" value="Multidrug resistance protein D"/>
    <property type="match status" value="1"/>
</dbReference>
<evidence type="ECO:0000313" key="10">
    <source>
        <dbReference type="EMBL" id="MBB4693035.1"/>
    </source>
</evidence>
<keyword evidence="5 8" id="KW-1133">Transmembrane helix</keyword>
<feature type="transmembrane region" description="Helical" evidence="8">
    <location>
        <begin position="141"/>
        <end position="163"/>
    </location>
</feature>
<feature type="compositionally biased region" description="Acidic residues" evidence="7">
    <location>
        <begin position="513"/>
        <end position="522"/>
    </location>
</feature>
<dbReference type="Pfam" id="PF07690">
    <property type="entry name" value="MFS_1"/>
    <property type="match status" value="1"/>
</dbReference>
<feature type="transmembrane region" description="Helical" evidence="8">
    <location>
        <begin position="360"/>
        <end position="386"/>
    </location>
</feature>
<dbReference type="EMBL" id="JACHMF010000001">
    <property type="protein sequence ID" value="MBB4693035.1"/>
    <property type="molecule type" value="Genomic_DNA"/>
</dbReference>
<organism evidence="10 11">
    <name type="scientific">Paractinoplanes abujensis</name>
    <dbReference type="NCBI Taxonomy" id="882441"/>
    <lineage>
        <taxon>Bacteria</taxon>
        <taxon>Bacillati</taxon>
        <taxon>Actinomycetota</taxon>
        <taxon>Actinomycetes</taxon>
        <taxon>Micromonosporales</taxon>
        <taxon>Micromonosporaceae</taxon>
        <taxon>Paractinoplanes</taxon>
    </lineage>
</organism>
<feature type="transmembrane region" description="Helical" evidence="8">
    <location>
        <begin position="335"/>
        <end position="354"/>
    </location>
</feature>
<evidence type="ECO:0000256" key="6">
    <source>
        <dbReference type="ARBA" id="ARBA00023136"/>
    </source>
</evidence>
<keyword evidence="3" id="KW-1003">Cell membrane</keyword>
<feature type="transmembrane region" description="Helical" evidence="8">
    <location>
        <begin position="15"/>
        <end position="39"/>
    </location>
</feature>
<gene>
    <name evidence="10" type="ORF">BKA14_003183</name>
</gene>
<dbReference type="SUPFAM" id="SSF103473">
    <property type="entry name" value="MFS general substrate transporter"/>
    <property type="match status" value="1"/>
</dbReference>
<dbReference type="InterPro" id="IPR036259">
    <property type="entry name" value="MFS_trans_sf"/>
</dbReference>
<keyword evidence="6 8" id="KW-0472">Membrane</keyword>
<evidence type="ECO:0000256" key="1">
    <source>
        <dbReference type="ARBA" id="ARBA00004651"/>
    </source>
</evidence>
<dbReference type="Proteomes" id="UP000542742">
    <property type="component" value="Unassembled WGS sequence"/>
</dbReference>
<evidence type="ECO:0000256" key="4">
    <source>
        <dbReference type="ARBA" id="ARBA00022692"/>
    </source>
</evidence>
<comment type="caution">
    <text evidence="10">The sequence shown here is derived from an EMBL/GenBank/DDBJ whole genome shotgun (WGS) entry which is preliminary data.</text>
</comment>
<feature type="transmembrane region" description="Helical" evidence="8">
    <location>
        <begin position="307"/>
        <end position="328"/>
    </location>
</feature>
<accession>A0A7W7CTF3</accession>
<dbReference type="PROSITE" id="PS50850">
    <property type="entry name" value="MFS"/>
    <property type="match status" value="1"/>
</dbReference>
<dbReference type="AlphaFoldDB" id="A0A7W7CTF3"/>
<evidence type="ECO:0000256" key="8">
    <source>
        <dbReference type="SAM" id="Phobius"/>
    </source>
</evidence>
<reference evidence="10 11" key="1">
    <citation type="submission" date="2020-08" db="EMBL/GenBank/DDBJ databases">
        <title>Sequencing the genomes of 1000 actinobacteria strains.</title>
        <authorList>
            <person name="Klenk H.-P."/>
        </authorList>
    </citation>
    <scope>NUCLEOTIDE SEQUENCE [LARGE SCALE GENOMIC DNA]</scope>
    <source>
        <strain evidence="10 11">DSM 45518</strain>
    </source>
</reference>
<keyword evidence="11" id="KW-1185">Reference proteome</keyword>
<feature type="transmembrane region" description="Helical" evidence="8">
    <location>
        <begin position="203"/>
        <end position="222"/>
    </location>
</feature>
<feature type="domain" description="Major facilitator superfamily (MFS) profile" evidence="9">
    <location>
        <begin position="17"/>
        <end position="496"/>
    </location>
</feature>
<proteinExistence type="predicted"/>
<feature type="transmembrane region" description="Helical" evidence="8">
    <location>
        <begin position="59"/>
        <end position="75"/>
    </location>
</feature>
<feature type="transmembrane region" description="Helical" evidence="8">
    <location>
        <begin position="407"/>
        <end position="425"/>
    </location>
</feature>
<keyword evidence="2" id="KW-0813">Transport</keyword>
<dbReference type="GO" id="GO:0005886">
    <property type="term" value="C:plasma membrane"/>
    <property type="evidence" value="ECO:0007669"/>
    <property type="project" value="UniProtKB-SubCell"/>
</dbReference>
<dbReference type="CDD" id="cd17321">
    <property type="entry name" value="MFS_MMR_MDR_like"/>
    <property type="match status" value="1"/>
</dbReference>
<dbReference type="PANTHER" id="PTHR42718:SF47">
    <property type="entry name" value="METHYL VIOLOGEN RESISTANCE PROTEIN SMVA"/>
    <property type="match status" value="1"/>
</dbReference>
<feature type="transmembrane region" description="Helical" evidence="8">
    <location>
        <begin position="82"/>
        <end position="102"/>
    </location>
</feature>
<comment type="subcellular location">
    <subcellularLocation>
        <location evidence="1">Cell membrane</location>
        <topology evidence="1">Multi-pass membrane protein</topology>
    </subcellularLocation>
</comment>
<name>A0A7W7CTF3_9ACTN</name>
<evidence type="ECO:0000256" key="7">
    <source>
        <dbReference type="SAM" id="MobiDB-lite"/>
    </source>
</evidence>
<evidence type="ECO:0000259" key="9">
    <source>
        <dbReference type="PROSITE" id="PS50850"/>
    </source>
</evidence>
<feature type="transmembrane region" description="Helical" evidence="8">
    <location>
        <begin position="108"/>
        <end position="129"/>
    </location>
</feature>
<dbReference type="GO" id="GO:0022857">
    <property type="term" value="F:transmembrane transporter activity"/>
    <property type="evidence" value="ECO:0007669"/>
    <property type="project" value="InterPro"/>
</dbReference>
<keyword evidence="4 8" id="KW-0812">Transmembrane</keyword>
<evidence type="ECO:0000256" key="3">
    <source>
        <dbReference type="ARBA" id="ARBA00022475"/>
    </source>
</evidence>
<dbReference type="InterPro" id="IPR011701">
    <property type="entry name" value="MFS"/>
</dbReference>
<protein>
    <submittedName>
        <fullName evidence="10">DHA2 family multidrug resistance protein-like MFS transporter</fullName>
    </submittedName>
</protein>
<sequence>MTRTNAPSVAGRKEWFALCVLLLPVLLVSMDLTVLYYALPAMSAELQPTGVEQLWMVDIYAFVLAGLLLTMGTLGDRIGRRLLLLAGAVAFGAGSLIAAYASSAESFIAARAAMGIAGATLMPSTLALIRNLFHDQKQRRSAVAAWSAGMAAGAALGPIIGGLLLDNFWWGSVFLINVPVMVLLVVAGPILLPEFKVPGAGRFDIISAVLSLGAVLPVIYGLKRIAAYGFGTLPVVAVVAGLALAVAFIRRQQVVSNPMLDLTLFRQRAFGASIAINLMALFGLVGFSLFTTQYLQMVAGLSPFRAALWSIPGTVAVGLAVPVATAIVRKVRPAFVVSGGFGLAAAGFFTITFTPVEHGLAILLSGLTALSAGLAVVMTMITEMVVASAPPEKAGSASAVLQTGQEFGGAVGVAVLGSIGTAIYSKLMDGVGPASAQETLGGAVAAAQRLSGQAATELLDKAHQAFVDEMHVVAMAATLVSLIGAVVAAVALRHVKDAPKPPGESSPDVPSSTEEELVAAVN</sequence>
<feature type="transmembrane region" description="Helical" evidence="8">
    <location>
        <begin position="270"/>
        <end position="295"/>
    </location>
</feature>
<evidence type="ECO:0000256" key="2">
    <source>
        <dbReference type="ARBA" id="ARBA00022448"/>
    </source>
</evidence>